<keyword evidence="5 10" id="KW-1133">Transmembrane helix</keyword>
<accession>A0AB34IHJ6</accession>
<feature type="domain" description="T-SNARE coiled-coil homology" evidence="11">
    <location>
        <begin position="105"/>
        <end position="167"/>
    </location>
</feature>
<comment type="subcellular location">
    <subcellularLocation>
        <location evidence="8">Golgi apparatus</location>
        <location evidence="8">trans-Golgi network membrane</location>
        <topology evidence="8">Single-pass type IV membrane protein</topology>
    </subcellularLocation>
</comment>
<name>A0AB34IHJ6_PRYPA</name>
<evidence type="ECO:0000256" key="9">
    <source>
        <dbReference type="SAM" id="Coils"/>
    </source>
</evidence>
<dbReference type="Gene3D" id="1.20.58.90">
    <property type="match status" value="1"/>
</dbReference>
<evidence type="ECO:0000256" key="4">
    <source>
        <dbReference type="ARBA" id="ARBA00022927"/>
    </source>
</evidence>
<dbReference type="Pfam" id="PF09177">
    <property type="entry name" value="STX6_10_61_N"/>
    <property type="match status" value="1"/>
</dbReference>
<dbReference type="SUPFAM" id="SSF47661">
    <property type="entry name" value="t-snare proteins"/>
    <property type="match status" value="1"/>
</dbReference>
<keyword evidence="2" id="KW-0813">Transport</keyword>
<dbReference type="Proteomes" id="UP001515480">
    <property type="component" value="Unassembled WGS sequence"/>
</dbReference>
<dbReference type="PROSITE" id="PS50192">
    <property type="entry name" value="T_SNARE"/>
    <property type="match status" value="1"/>
</dbReference>
<keyword evidence="7 10" id="KW-0472">Membrane</keyword>
<dbReference type="GO" id="GO:0015031">
    <property type="term" value="P:protein transport"/>
    <property type="evidence" value="ECO:0007669"/>
    <property type="project" value="UniProtKB-KW"/>
</dbReference>
<evidence type="ECO:0000256" key="6">
    <source>
        <dbReference type="ARBA" id="ARBA00023034"/>
    </source>
</evidence>
<feature type="coiled-coil region" evidence="9">
    <location>
        <begin position="129"/>
        <end position="163"/>
    </location>
</feature>
<dbReference type="CDD" id="cd15841">
    <property type="entry name" value="SNARE_Qc"/>
    <property type="match status" value="1"/>
</dbReference>
<dbReference type="FunFam" id="1.20.58.90:FF:000004">
    <property type="entry name" value="Syntaxin 10"/>
    <property type="match status" value="1"/>
</dbReference>
<evidence type="ECO:0000256" key="7">
    <source>
        <dbReference type="ARBA" id="ARBA00023136"/>
    </source>
</evidence>
<dbReference type="Gene3D" id="1.20.5.110">
    <property type="match status" value="1"/>
</dbReference>
<keyword evidence="3 10" id="KW-0812">Transmembrane</keyword>
<proteinExistence type="inferred from homology"/>
<dbReference type="GO" id="GO:0016020">
    <property type="term" value="C:membrane"/>
    <property type="evidence" value="ECO:0007669"/>
    <property type="project" value="InterPro"/>
</dbReference>
<reference evidence="12 13" key="1">
    <citation type="journal article" date="2024" name="Science">
        <title>Giant polyketide synthase enzymes in the biosynthesis of giant marine polyether toxins.</title>
        <authorList>
            <person name="Fallon T.R."/>
            <person name="Shende V.V."/>
            <person name="Wierzbicki I.H."/>
            <person name="Pendleton A.L."/>
            <person name="Watervoot N.F."/>
            <person name="Auber R.P."/>
            <person name="Gonzalez D.J."/>
            <person name="Wisecaver J.H."/>
            <person name="Moore B.S."/>
        </authorList>
    </citation>
    <scope>NUCLEOTIDE SEQUENCE [LARGE SCALE GENOMIC DNA]</scope>
    <source>
        <strain evidence="12 13">12B1</strain>
    </source>
</reference>
<dbReference type="GO" id="GO:0005794">
    <property type="term" value="C:Golgi apparatus"/>
    <property type="evidence" value="ECO:0007669"/>
    <property type="project" value="UniProtKB-SubCell"/>
</dbReference>
<comment type="similarity">
    <text evidence="1">Belongs to the syntaxin family.</text>
</comment>
<dbReference type="EMBL" id="JBGBPQ010000026">
    <property type="protein sequence ID" value="KAL1498869.1"/>
    <property type="molecule type" value="Genomic_DNA"/>
</dbReference>
<evidence type="ECO:0000313" key="13">
    <source>
        <dbReference type="Proteomes" id="UP001515480"/>
    </source>
</evidence>
<gene>
    <name evidence="12" type="ORF">AB1Y20_013393</name>
</gene>
<evidence type="ECO:0000313" key="12">
    <source>
        <dbReference type="EMBL" id="KAL1498869.1"/>
    </source>
</evidence>
<keyword evidence="6" id="KW-0333">Golgi apparatus</keyword>
<keyword evidence="13" id="KW-1185">Reference proteome</keyword>
<evidence type="ECO:0000256" key="1">
    <source>
        <dbReference type="ARBA" id="ARBA00009063"/>
    </source>
</evidence>
<feature type="transmembrane region" description="Helical" evidence="10">
    <location>
        <begin position="176"/>
        <end position="194"/>
    </location>
</feature>
<evidence type="ECO:0000256" key="5">
    <source>
        <dbReference type="ARBA" id="ARBA00022989"/>
    </source>
</evidence>
<dbReference type="GO" id="GO:0048193">
    <property type="term" value="P:Golgi vesicle transport"/>
    <property type="evidence" value="ECO:0007669"/>
    <property type="project" value="InterPro"/>
</dbReference>
<evidence type="ECO:0000259" key="11">
    <source>
        <dbReference type="PROSITE" id="PS50192"/>
    </source>
</evidence>
<evidence type="ECO:0000256" key="8">
    <source>
        <dbReference type="ARBA" id="ARBA00037801"/>
    </source>
</evidence>
<evidence type="ECO:0000256" key="2">
    <source>
        <dbReference type="ARBA" id="ARBA00022448"/>
    </source>
</evidence>
<dbReference type="InterPro" id="IPR015260">
    <property type="entry name" value="Syntaxin-6/10/61_N"/>
</dbReference>
<keyword evidence="9" id="KW-0175">Coiled coil</keyword>
<organism evidence="12 13">
    <name type="scientific">Prymnesium parvum</name>
    <name type="common">Toxic golden alga</name>
    <dbReference type="NCBI Taxonomy" id="97485"/>
    <lineage>
        <taxon>Eukaryota</taxon>
        <taxon>Haptista</taxon>
        <taxon>Haptophyta</taxon>
        <taxon>Prymnesiophyceae</taxon>
        <taxon>Prymnesiales</taxon>
        <taxon>Prymnesiaceae</taxon>
        <taxon>Prymnesium</taxon>
    </lineage>
</organism>
<comment type="caution">
    <text evidence="12">The sequence shown here is derived from an EMBL/GenBank/DDBJ whole genome shotgun (WGS) entry which is preliminary data.</text>
</comment>
<dbReference type="AlphaFoldDB" id="A0AB34IHJ6"/>
<keyword evidence="4" id="KW-0653">Protein transport</keyword>
<evidence type="ECO:0000256" key="3">
    <source>
        <dbReference type="ARBA" id="ARBA00022692"/>
    </source>
</evidence>
<protein>
    <recommendedName>
        <fullName evidence="11">t-SNARE coiled-coil homology domain-containing protein</fullName>
    </recommendedName>
</protein>
<evidence type="ECO:0000256" key="10">
    <source>
        <dbReference type="SAM" id="Phobius"/>
    </source>
</evidence>
<dbReference type="InterPro" id="IPR000727">
    <property type="entry name" value="T_SNARE_dom"/>
</dbReference>
<sequence>MALSDPFYAVKAEVLENAAAAESLAARWQQLERKPRAAEERARLVQQLGDLLLGVSADLHELDGTIELVEKQRARFRIDDAELQARREFVAAMRRRVTAAYQAVEVHTGEQNELLDGLSLVVGRLKEQGQQMNQELESQKTMLNTLEDQVEGAGAAMAKLKGKMTEMAKSKDRGKFCAILGLSLLLMLLTTLALS</sequence>
<dbReference type="InterPro" id="IPR010989">
    <property type="entry name" value="SNARE"/>
</dbReference>
<dbReference type="SUPFAM" id="SSF58038">
    <property type="entry name" value="SNARE fusion complex"/>
    <property type="match status" value="1"/>
</dbReference>